<dbReference type="GeneID" id="30411689"/>
<dbReference type="SUPFAM" id="SSF81301">
    <property type="entry name" value="Nucleotidyltransferase"/>
    <property type="match status" value="1"/>
</dbReference>
<dbReference type="GO" id="GO:0070733">
    <property type="term" value="F:AMPylase activity"/>
    <property type="evidence" value="ECO:0007669"/>
    <property type="project" value="UniProtKB-EC"/>
</dbReference>
<organism evidence="5 6">
    <name type="scientific">Methanobacterium congolense</name>
    <dbReference type="NCBI Taxonomy" id="118062"/>
    <lineage>
        <taxon>Archaea</taxon>
        <taxon>Methanobacteriati</taxon>
        <taxon>Methanobacteriota</taxon>
        <taxon>Methanomada group</taxon>
        <taxon>Methanobacteria</taxon>
        <taxon>Methanobacteriales</taxon>
        <taxon>Methanobacteriaceae</taxon>
        <taxon>Methanobacterium</taxon>
    </lineage>
</organism>
<dbReference type="InterPro" id="IPR043519">
    <property type="entry name" value="NT_sf"/>
</dbReference>
<comment type="catalytic activity">
    <reaction evidence="2">
        <text>O-(5'-adenylyl)-L-tyrosyl-[protein] + ATP = O-[5'-(adenylyl-(5'-&gt;3')-adenylyl)]-L-tyrosyl-[protein] + diphosphate</text>
        <dbReference type="Rhea" id="RHEA:66528"/>
        <dbReference type="Rhea" id="RHEA-COMP:13846"/>
        <dbReference type="Rhea" id="RHEA-COMP:17046"/>
        <dbReference type="ChEBI" id="CHEBI:30616"/>
        <dbReference type="ChEBI" id="CHEBI:33019"/>
        <dbReference type="ChEBI" id="CHEBI:83624"/>
        <dbReference type="ChEBI" id="CHEBI:167160"/>
    </reaction>
</comment>
<dbReference type="InterPro" id="IPR002934">
    <property type="entry name" value="Polymerase_NTP_transf_dom"/>
</dbReference>
<dbReference type="Proteomes" id="UP000094707">
    <property type="component" value="Chromosome I"/>
</dbReference>
<dbReference type="KEGG" id="mcub:MCBB_0839"/>
<dbReference type="EC" id="2.7.7.108" evidence="1"/>
<dbReference type="EMBL" id="LT607756">
    <property type="protein sequence ID" value="SCG85404.1"/>
    <property type="molecule type" value="Genomic_DNA"/>
</dbReference>
<comment type="catalytic activity">
    <reaction evidence="3">
        <text>L-tyrosyl-[protein] + ATP = O-(5'-adenylyl)-L-tyrosyl-[protein] + diphosphate</text>
        <dbReference type="Rhea" id="RHEA:54288"/>
        <dbReference type="Rhea" id="RHEA-COMP:10136"/>
        <dbReference type="Rhea" id="RHEA-COMP:13846"/>
        <dbReference type="ChEBI" id="CHEBI:30616"/>
        <dbReference type="ChEBI" id="CHEBI:33019"/>
        <dbReference type="ChEBI" id="CHEBI:46858"/>
        <dbReference type="ChEBI" id="CHEBI:83624"/>
        <dbReference type="EC" id="2.7.7.108"/>
    </reaction>
</comment>
<dbReference type="AlphaFoldDB" id="A0A1D3L156"/>
<evidence type="ECO:0000313" key="6">
    <source>
        <dbReference type="Proteomes" id="UP000094707"/>
    </source>
</evidence>
<evidence type="ECO:0000259" key="4">
    <source>
        <dbReference type="Pfam" id="PF01909"/>
    </source>
</evidence>
<evidence type="ECO:0000256" key="3">
    <source>
        <dbReference type="ARBA" id="ARBA00048696"/>
    </source>
</evidence>
<dbReference type="OrthoDB" id="9287at2157"/>
<dbReference type="STRING" id="118062.MCBB_0839"/>
<dbReference type="PANTHER" id="PTHR43449:SF1">
    <property type="entry name" value="POLYMERASE BETA NUCLEOTIDYLTRANSFERASE DOMAIN-CONTAINING PROTEIN"/>
    <property type="match status" value="1"/>
</dbReference>
<dbReference type="Gene3D" id="3.30.460.10">
    <property type="entry name" value="Beta Polymerase, domain 2"/>
    <property type="match status" value="1"/>
</dbReference>
<evidence type="ECO:0000313" key="5">
    <source>
        <dbReference type="EMBL" id="SCG85404.1"/>
    </source>
</evidence>
<gene>
    <name evidence="5" type="ORF">MCBB_0839</name>
</gene>
<evidence type="ECO:0000256" key="2">
    <source>
        <dbReference type="ARBA" id="ARBA00047518"/>
    </source>
</evidence>
<reference evidence="5 6" key="1">
    <citation type="submission" date="2016-08" db="EMBL/GenBank/DDBJ databases">
        <authorList>
            <person name="Seilhamer J.J."/>
        </authorList>
    </citation>
    <scope>NUCLEOTIDE SEQUENCE [LARGE SCALE GENOMIC DNA]</scope>
    <source>
        <strain evidence="5">Buetzberg</strain>
    </source>
</reference>
<keyword evidence="6" id="KW-1185">Reference proteome</keyword>
<dbReference type="CDD" id="cd05403">
    <property type="entry name" value="NT_KNTase_like"/>
    <property type="match status" value="1"/>
</dbReference>
<dbReference type="Pfam" id="PF01909">
    <property type="entry name" value="NTP_transf_2"/>
    <property type="match status" value="1"/>
</dbReference>
<feature type="domain" description="Polymerase nucleotidyl transferase" evidence="4">
    <location>
        <begin position="9"/>
        <end position="89"/>
    </location>
</feature>
<name>A0A1D3L156_9EURY</name>
<sequence>MGRNGIEEIKEFQKRVNEEFNPEVFILFGSRARGDYLKESDYDFIIVSRKFEGIHFLERIYRVLELWDYDWDVDILPYTPEEFSVKKDQIGIVNEAVKQGIVLEESI</sequence>
<accession>A0A1D3L156</accession>
<dbReference type="PANTHER" id="PTHR43449">
    <property type="entry name" value="NUCLEOTIDYLTRANSFERASE"/>
    <property type="match status" value="1"/>
</dbReference>
<proteinExistence type="predicted"/>
<dbReference type="RefSeq" id="WP_084789759.1">
    <property type="nucleotide sequence ID" value="NZ_LT607756.1"/>
</dbReference>
<evidence type="ECO:0000256" key="1">
    <source>
        <dbReference type="ARBA" id="ARBA00034531"/>
    </source>
</evidence>
<protein>
    <recommendedName>
        <fullName evidence="1">protein adenylyltransferase</fullName>
        <ecNumber evidence="1">2.7.7.108</ecNumber>
    </recommendedName>
</protein>